<evidence type="ECO:0000313" key="2">
    <source>
        <dbReference type="Proteomes" id="UP000316612"/>
    </source>
</evidence>
<dbReference type="Proteomes" id="UP000316612">
    <property type="component" value="Unassembled WGS sequence"/>
</dbReference>
<dbReference type="AlphaFoldDB" id="A0A4Y4DQB4"/>
<dbReference type="Pfam" id="PF13830">
    <property type="entry name" value="DUF4192"/>
    <property type="match status" value="2"/>
</dbReference>
<organism evidence="1 2">
    <name type="scientific">Glutamicibacter uratoxydans</name>
    <name type="common">Arthrobacter uratoxydans</name>
    <dbReference type="NCBI Taxonomy" id="43667"/>
    <lineage>
        <taxon>Bacteria</taxon>
        <taxon>Bacillati</taxon>
        <taxon>Actinomycetota</taxon>
        <taxon>Actinomycetes</taxon>
        <taxon>Micrococcales</taxon>
        <taxon>Micrococcaceae</taxon>
        <taxon>Glutamicibacter</taxon>
    </lineage>
</organism>
<gene>
    <name evidence="1" type="ORF">AUR04nite_30710</name>
</gene>
<dbReference type="EMBL" id="BJNY01000021">
    <property type="protein sequence ID" value="GED07539.1"/>
    <property type="molecule type" value="Genomic_DNA"/>
</dbReference>
<evidence type="ECO:0000313" key="1">
    <source>
        <dbReference type="EMBL" id="GED07539.1"/>
    </source>
</evidence>
<sequence>MTTTPERNPLSLSDIEDILAYIPHALGFHPTDSMVLLLVVGQRLEATMRVDLPEESLTDDQLDTWIRQVTNLTGQMPGIQSIVSVLYVPQVVRNESKDPYLRLIDRLAAQLESLDIMLQHSWCVDAQFIWDYDQPDAQALCARPVVDANSTNLSMVLAGSAPLREPWDGCGIPEWPNAQDIRERAKELVEDKGAGLTRWAELLNLPVERALLYLHSDPDCAVELLRSLRWKIIRDLLPYLAGTDQDATQKILRLLTEEKDQKAVPELSNFLLGRGWRSPDWQRTERLWAVSRDLLGVARGNQRYALMCVLAWIEWARGRGSLALTLLDQVLRECEDYNLAVLLKQLLNTGVMPHWATDQLRAWRAQFA</sequence>
<evidence type="ECO:0008006" key="3">
    <source>
        <dbReference type="Google" id="ProtNLM"/>
    </source>
</evidence>
<dbReference type="InterPro" id="IPR025447">
    <property type="entry name" value="DUF4192"/>
</dbReference>
<dbReference type="RefSeq" id="WP_141366745.1">
    <property type="nucleotide sequence ID" value="NZ_BAAAJL010000010.1"/>
</dbReference>
<comment type="caution">
    <text evidence="1">The sequence shown here is derived from an EMBL/GenBank/DDBJ whole genome shotgun (WGS) entry which is preliminary data.</text>
</comment>
<accession>A0A4Y4DQB4</accession>
<name>A0A4Y4DQB4_GLUUR</name>
<keyword evidence="2" id="KW-1185">Reference proteome</keyword>
<proteinExistence type="predicted"/>
<dbReference type="OrthoDB" id="4954868at2"/>
<protein>
    <recommendedName>
        <fullName evidence="3">DUF4192 domain-containing protein</fullName>
    </recommendedName>
</protein>
<reference evidence="1 2" key="1">
    <citation type="submission" date="2019-06" db="EMBL/GenBank/DDBJ databases">
        <title>Whole genome shotgun sequence of Glutamicibacter uratoxydans NBRC 15515.</title>
        <authorList>
            <person name="Hosoyama A."/>
            <person name="Uohara A."/>
            <person name="Ohji S."/>
            <person name="Ichikawa N."/>
        </authorList>
    </citation>
    <scope>NUCLEOTIDE SEQUENCE [LARGE SCALE GENOMIC DNA]</scope>
    <source>
        <strain evidence="1 2">NBRC 15515</strain>
    </source>
</reference>